<reference evidence="2" key="2">
    <citation type="submission" date="2020-09" db="EMBL/GenBank/DDBJ databases">
        <authorList>
            <person name="Sun Q."/>
            <person name="Ohkuma M."/>
        </authorList>
    </citation>
    <scope>NUCLEOTIDE SEQUENCE</scope>
    <source>
        <strain evidence="2">JCM 4784</strain>
    </source>
</reference>
<evidence type="ECO:0000313" key="3">
    <source>
        <dbReference type="Proteomes" id="UP000608024"/>
    </source>
</evidence>
<evidence type="ECO:0000256" key="1">
    <source>
        <dbReference type="SAM" id="MobiDB-lite"/>
    </source>
</evidence>
<dbReference type="Proteomes" id="UP000608024">
    <property type="component" value="Unassembled WGS sequence"/>
</dbReference>
<accession>A0A919DH58</accession>
<reference evidence="2" key="1">
    <citation type="journal article" date="2014" name="Int. J. Syst. Evol. Microbiol.">
        <title>Complete genome sequence of Corynebacterium casei LMG S-19264T (=DSM 44701T), isolated from a smear-ripened cheese.</title>
        <authorList>
            <consortium name="US DOE Joint Genome Institute (JGI-PGF)"/>
            <person name="Walter F."/>
            <person name="Albersmeier A."/>
            <person name="Kalinowski J."/>
            <person name="Ruckert C."/>
        </authorList>
    </citation>
    <scope>NUCLEOTIDE SEQUENCE</scope>
    <source>
        <strain evidence="2">JCM 4784</strain>
    </source>
</reference>
<protein>
    <submittedName>
        <fullName evidence="2">Uncharacterized protein</fullName>
    </submittedName>
</protein>
<keyword evidence="3" id="KW-1185">Reference proteome</keyword>
<proteinExistence type="predicted"/>
<feature type="region of interest" description="Disordered" evidence="1">
    <location>
        <begin position="80"/>
        <end position="110"/>
    </location>
</feature>
<organism evidence="2 3">
    <name type="scientific">Streptomyces longispororuber</name>
    <dbReference type="NCBI Taxonomy" id="68230"/>
    <lineage>
        <taxon>Bacteria</taxon>
        <taxon>Bacillati</taxon>
        <taxon>Actinomycetota</taxon>
        <taxon>Actinomycetes</taxon>
        <taxon>Kitasatosporales</taxon>
        <taxon>Streptomycetaceae</taxon>
        <taxon>Streptomyces</taxon>
    </lineage>
</organism>
<feature type="region of interest" description="Disordered" evidence="1">
    <location>
        <begin position="1"/>
        <end position="46"/>
    </location>
</feature>
<dbReference type="AlphaFoldDB" id="A0A919DH58"/>
<gene>
    <name evidence="2" type="ORF">GCM10018785_10210</name>
</gene>
<comment type="caution">
    <text evidence="2">The sequence shown here is derived from an EMBL/GenBank/DDBJ whole genome shotgun (WGS) entry which is preliminary data.</text>
</comment>
<dbReference type="EMBL" id="BNBT01000009">
    <property type="protein sequence ID" value="GHE42563.1"/>
    <property type="molecule type" value="Genomic_DNA"/>
</dbReference>
<feature type="compositionally biased region" description="Polar residues" evidence="1">
    <location>
        <begin position="91"/>
        <end position="110"/>
    </location>
</feature>
<name>A0A919DH58_9ACTN</name>
<sequence>MPAVAPGHRRGLGAPYGALAGDGPDVVDGSDGRGPSGARRGCHRGDHGLALARPTARFAEPSLCPRHDVGRVLVTGEAYSRPVHHRKGTQPRRTVTGLSDQTPKGALLQQ</sequence>
<evidence type="ECO:0000313" key="2">
    <source>
        <dbReference type="EMBL" id="GHE42563.1"/>
    </source>
</evidence>